<proteinExistence type="predicted"/>
<evidence type="ECO:0000313" key="1">
    <source>
        <dbReference type="Proteomes" id="UP000887574"/>
    </source>
</evidence>
<protein>
    <submittedName>
        <fullName evidence="2">Uncharacterized protein</fullName>
    </submittedName>
</protein>
<evidence type="ECO:0000313" key="2">
    <source>
        <dbReference type="WBParaSite" id="jg24814"/>
    </source>
</evidence>
<accession>A0A915E183</accession>
<dbReference type="AlphaFoldDB" id="A0A915E183"/>
<reference evidence="2" key="1">
    <citation type="submission" date="2022-11" db="UniProtKB">
        <authorList>
            <consortium name="WormBaseParasite"/>
        </authorList>
    </citation>
    <scope>IDENTIFICATION</scope>
</reference>
<dbReference type="WBParaSite" id="jg24814">
    <property type="protein sequence ID" value="jg24814"/>
    <property type="gene ID" value="jg24814"/>
</dbReference>
<keyword evidence="1" id="KW-1185">Reference proteome</keyword>
<organism evidence="1 2">
    <name type="scientific">Ditylenchus dipsaci</name>
    <dbReference type="NCBI Taxonomy" id="166011"/>
    <lineage>
        <taxon>Eukaryota</taxon>
        <taxon>Metazoa</taxon>
        <taxon>Ecdysozoa</taxon>
        <taxon>Nematoda</taxon>
        <taxon>Chromadorea</taxon>
        <taxon>Rhabditida</taxon>
        <taxon>Tylenchina</taxon>
        <taxon>Tylenchomorpha</taxon>
        <taxon>Sphaerularioidea</taxon>
        <taxon>Anguinidae</taxon>
        <taxon>Anguininae</taxon>
        <taxon>Ditylenchus</taxon>
    </lineage>
</organism>
<dbReference type="Proteomes" id="UP000887574">
    <property type="component" value="Unplaced"/>
</dbReference>
<name>A0A915E183_9BILA</name>
<sequence length="139" mass="15730">MFASSRCLPPVLMVSTEILSRLQLYSEAASQLVRFHSASSRGSSLLQSGPQKTFFNLLPKALPLFAQKGWDFAEDHIVYTLSSQNEFNNSPEFAIECASRLLRQMDKQTPSQQAIFLAHYVKILRKYRGHQTSGHLVLQ</sequence>